<comment type="similarity">
    <text evidence="5">Belongs to the 4-toluene sulfonate uptake permease (TSUP) (TC 2.A.102) family.</text>
</comment>
<evidence type="ECO:0000256" key="2">
    <source>
        <dbReference type="ARBA" id="ARBA00022692"/>
    </source>
</evidence>
<evidence type="ECO:0000256" key="4">
    <source>
        <dbReference type="ARBA" id="ARBA00023136"/>
    </source>
</evidence>
<dbReference type="AlphaFoldDB" id="A0A075WLW7"/>
<feature type="transmembrane region" description="Helical" evidence="5">
    <location>
        <begin position="93"/>
        <end position="112"/>
    </location>
</feature>
<organism evidence="6 7">
    <name type="scientific">Archaeoglobus fulgidus DSM 8774</name>
    <dbReference type="NCBI Taxonomy" id="1344584"/>
    <lineage>
        <taxon>Archaea</taxon>
        <taxon>Methanobacteriati</taxon>
        <taxon>Methanobacteriota</taxon>
        <taxon>Archaeoglobi</taxon>
        <taxon>Archaeoglobales</taxon>
        <taxon>Archaeoglobaceae</taxon>
        <taxon>Archaeoglobus</taxon>
    </lineage>
</organism>
<feature type="transmembrane region" description="Helical" evidence="5">
    <location>
        <begin position="256"/>
        <end position="278"/>
    </location>
</feature>
<feature type="transmembrane region" description="Helical" evidence="5">
    <location>
        <begin position="285"/>
        <end position="305"/>
    </location>
</feature>
<keyword evidence="3 5" id="KW-1133">Transmembrane helix</keyword>
<evidence type="ECO:0000313" key="6">
    <source>
        <dbReference type="EMBL" id="AIG98518.1"/>
    </source>
</evidence>
<evidence type="ECO:0000313" key="7">
    <source>
        <dbReference type="Proteomes" id="UP000028501"/>
    </source>
</evidence>
<sequence length="480" mass="52255">MGGAFAQGGSVMTPDMFIHIGPFEALFLLALGFFGGMLSGFIGTGGAFVLTPGMMSIGTPGPIAVASNMCHKFPKAMIGAYRRYKLRQLDPKLALLMATSAIFGVQVGIQVQKHIYELLGPTGTNLYVSVAFLIVLPTVAAVLIRDVVKARRMGISDLEPRFAAKLEQKFRIPPMIKFNIVGREQSAWLTIPLGFGTGFLAATIAVGGFIGVPSMIYLIGASSAVASGTELGIAFVMGSTGTFTWIYLLGAVDLRLTTLILATSLIGVQIGAVGTTYVRQYYIKMAMATVMLLVTLSRALAVPGYLVELGWVELDESVVNLLNAFVLPVMTVAFLSSTPIVLYPMMRVRRKLARAGILDSSLDGISIGKFNWKRIGIFGPLTALNYYILFHDPDWWPRFVTSIPQHEPLTAALLSIGVILFAIYWSFVHGSFAYGILDFIRIAPLKREVADIIAKDGISGLEAWIDYMEREFGKDKWPVW</sequence>
<dbReference type="GO" id="GO:0005886">
    <property type="term" value="C:plasma membrane"/>
    <property type="evidence" value="ECO:0007669"/>
    <property type="project" value="UniProtKB-SubCell"/>
</dbReference>
<dbReference type="InterPro" id="IPR002781">
    <property type="entry name" value="TM_pro_TauE-like"/>
</dbReference>
<keyword evidence="2 5" id="KW-0812">Transmembrane</keyword>
<feature type="transmembrane region" description="Helical" evidence="5">
    <location>
        <begin position="375"/>
        <end position="391"/>
    </location>
</feature>
<dbReference type="Proteomes" id="UP000028501">
    <property type="component" value="Chromosome"/>
</dbReference>
<reference evidence="6 7" key="1">
    <citation type="submission" date="2013-07" db="EMBL/GenBank/DDBJ databases">
        <title>Genome of Archaeoglobus fulgidus.</title>
        <authorList>
            <person name="Fiebig A."/>
            <person name="Birkeland N.-K."/>
        </authorList>
    </citation>
    <scope>NUCLEOTIDE SEQUENCE [LARGE SCALE GENOMIC DNA]</scope>
    <source>
        <strain evidence="6 7">DSM 8774</strain>
    </source>
</reference>
<dbReference type="HOGENOM" id="CLU_045498_0_1_2"/>
<keyword evidence="4 5" id="KW-0472">Membrane</keyword>
<feature type="transmembrane region" description="Helical" evidence="5">
    <location>
        <begin position="411"/>
        <end position="437"/>
    </location>
</feature>
<dbReference type="PANTHER" id="PTHR43701">
    <property type="entry name" value="MEMBRANE TRANSPORTER PROTEIN MJ0441-RELATED"/>
    <property type="match status" value="1"/>
</dbReference>
<gene>
    <name evidence="6" type="ORF">AFULGI_00017600</name>
</gene>
<dbReference type="GeneID" id="24795255"/>
<name>A0A075WLW7_ARCFL</name>
<feature type="transmembrane region" description="Helical" evidence="5">
    <location>
        <begin position="199"/>
        <end position="219"/>
    </location>
</feature>
<dbReference type="KEGG" id="afg:AFULGI_00017600"/>
<dbReference type="RefSeq" id="WP_048095900.1">
    <property type="nucleotide sequence ID" value="NZ_CP006577.1"/>
</dbReference>
<dbReference type="InterPro" id="IPR051598">
    <property type="entry name" value="TSUP/Inactive_protease-like"/>
</dbReference>
<feature type="transmembrane region" description="Helical" evidence="5">
    <location>
        <begin position="25"/>
        <end position="50"/>
    </location>
</feature>
<proteinExistence type="inferred from homology"/>
<accession>A0A075WLW7</accession>
<comment type="subcellular location">
    <subcellularLocation>
        <location evidence="5">Cell membrane</location>
        <topology evidence="5">Multi-pass membrane protein</topology>
    </subcellularLocation>
    <subcellularLocation>
        <location evidence="1">Membrane</location>
        <topology evidence="1">Multi-pass membrane protein</topology>
    </subcellularLocation>
</comment>
<dbReference type="PANTHER" id="PTHR43701:SF12">
    <property type="entry name" value="MEMBRANE TRANSPORTER PROTEIN YTNM-RELATED"/>
    <property type="match status" value="1"/>
</dbReference>
<protein>
    <recommendedName>
        <fullName evidence="5">Probable membrane transporter protein</fullName>
    </recommendedName>
</protein>
<dbReference type="EMBL" id="CP006577">
    <property type="protein sequence ID" value="AIG98518.1"/>
    <property type="molecule type" value="Genomic_DNA"/>
</dbReference>
<feature type="transmembrane region" description="Helical" evidence="5">
    <location>
        <begin position="124"/>
        <end position="144"/>
    </location>
</feature>
<evidence type="ECO:0000256" key="3">
    <source>
        <dbReference type="ARBA" id="ARBA00022989"/>
    </source>
</evidence>
<evidence type="ECO:0000256" key="1">
    <source>
        <dbReference type="ARBA" id="ARBA00004141"/>
    </source>
</evidence>
<dbReference type="Pfam" id="PF01925">
    <property type="entry name" value="TauE"/>
    <property type="match status" value="1"/>
</dbReference>
<feature type="transmembrane region" description="Helical" evidence="5">
    <location>
        <begin position="325"/>
        <end position="345"/>
    </location>
</feature>
<keyword evidence="5" id="KW-1003">Cell membrane</keyword>
<evidence type="ECO:0000256" key="5">
    <source>
        <dbReference type="RuleBase" id="RU363041"/>
    </source>
</evidence>